<dbReference type="Proteomes" id="UP000887565">
    <property type="component" value="Unplaced"/>
</dbReference>
<evidence type="ECO:0000313" key="1">
    <source>
        <dbReference type="Proteomes" id="UP000887565"/>
    </source>
</evidence>
<evidence type="ECO:0000313" key="2">
    <source>
        <dbReference type="WBParaSite" id="nRc.2.0.1.t45188-RA"/>
    </source>
</evidence>
<dbReference type="WBParaSite" id="nRc.2.0.1.t45188-RA">
    <property type="protein sequence ID" value="nRc.2.0.1.t45188-RA"/>
    <property type="gene ID" value="nRc.2.0.1.g45188"/>
</dbReference>
<dbReference type="AlphaFoldDB" id="A0A915L290"/>
<protein>
    <submittedName>
        <fullName evidence="2">Uncharacterized protein</fullName>
    </submittedName>
</protein>
<keyword evidence="1" id="KW-1185">Reference proteome</keyword>
<proteinExistence type="predicted"/>
<name>A0A915L290_ROMCU</name>
<reference evidence="2" key="1">
    <citation type="submission" date="2022-11" db="UniProtKB">
        <authorList>
            <consortium name="WormBaseParasite"/>
        </authorList>
    </citation>
    <scope>IDENTIFICATION</scope>
</reference>
<accession>A0A915L290</accession>
<organism evidence="1 2">
    <name type="scientific">Romanomermis culicivorax</name>
    <name type="common">Nematode worm</name>
    <dbReference type="NCBI Taxonomy" id="13658"/>
    <lineage>
        <taxon>Eukaryota</taxon>
        <taxon>Metazoa</taxon>
        <taxon>Ecdysozoa</taxon>
        <taxon>Nematoda</taxon>
        <taxon>Enoplea</taxon>
        <taxon>Dorylaimia</taxon>
        <taxon>Mermithida</taxon>
        <taxon>Mermithoidea</taxon>
        <taxon>Mermithidae</taxon>
        <taxon>Romanomermis</taxon>
    </lineage>
</organism>
<sequence>MIEIRKTVECKTPKTGRVHTKQHWGAHESLNSQNLIDFRFLVGVLKSKTLLSKRVSKLTWLSGSASLIGRAASSICKGKR</sequence>